<dbReference type="AlphaFoldDB" id="A0A2A2TEY5"/>
<accession>A0A2A2TEY5</accession>
<gene>
    <name evidence="1" type="ORF">CK510_19725</name>
</gene>
<evidence type="ECO:0000313" key="1">
    <source>
        <dbReference type="EMBL" id="PAX52357.1"/>
    </source>
</evidence>
<name>A0A2A2TEY5_9CYAN</name>
<organism evidence="1 2">
    <name type="scientific">Brunnivagina elsteri CCALA 953</name>
    <dbReference type="NCBI Taxonomy" id="987040"/>
    <lineage>
        <taxon>Bacteria</taxon>
        <taxon>Bacillati</taxon>
        <taxon>Cyanobacteriota</taxon>
        <taxon>Cyanophyceae</taxon>
        <taxon>Nostocales</taxon>
        <taxon>Calotrichaceae</taxon>
        <taxon>Brunnivagina</taxon>
    </lineage>
</organism>
<proteinExistence type="predicted"/>
<dbReference type="EMBL" id="NTFS01000248">
    <property type="protein sequence ID" value="PAX52357.1"/>
    <property type="molecule type" value="Genomic_DNA"/>
</dbReference>
<dbReference type="Proteomes" id="UP000218238">
    <property type="component" value="Unassembled WGS sequence"/>
</dbReference>
<reference evidence="1 2" key="1">
    <citation type="submission" date="2017-08" db="EMBL/GenBank/DDBJ databases">
        <title>Draft genome sequence of filamentous cyanobacterium Calothrix elsteri CCALA 953.</title>
        <authorList>
            <person name="Gagunashvili A.N."/>
            <person name="Elster J."/>
            <person name="Andresson O.S."/>
        </authorList>
    </citation>
    <scope>NUCLEOTIDE SEQUENCE [LARGE SCALE GENOMIC DNA]</scope>
    <source>
        <strain evidence="1 2">CCALA 953</strain>
    </source>
</reference>
<sequence>MSGLTVCDISQSIQVVTEVTKTQVVQGYAQVLQQSLGRTSSNSFDLAGLKLYTDLKAIEQSLARCLQQHQDPFLKLWYQTLTDILPNYQNPFVSIAMAQTWLDDIRSSLEVAPLPTKEAQGIGGDEVARQLGHILGGLYTIENLTPEINS</sequence>
<comment type="caution">
    <text evidence="1">The sequence shown here is derived from an EMBL/GenBank/DDBJ whole genome shotgun (WGS) entry which is preliminary data.</text>
</comment>
<protein>
    <submittedName>
        <fullName evidence="1">Uncharacterized protein</fullName>
    </submittedName>
</protein>
<keyword evidence="2" id="KW-1185">Reference proteome</keyword>
<evidence type="ECO:0000313" key="2">
    <source>
        <dbReference type="Proteomes" id="UP000218238"/>
    </source>
</evidence>